<accession>A0A068TRX1</accession>
<feature type="region of interest" description="SAW" evidence="3">
    <location>
        <begin position="397"/>
        <end position="473"/>
    </location>
</feature>
<gene>
    <name evidence="4" type="ORF">GSCOC_T00026014001</name>
</gene>
<dbReference type="Gramene" id="CDO99011">
    <property type="protein sequence ID" value="CDO99011"/>
    <property type="gene ID" value="GSCOC_T00026014001"/>
</dbReference>
<keyword evidence="1" id="KW-0805">Transcription regulation</keyword>
<dbReference type="AlphaFoldDB" id="A0A068TRX1"/>
<name>A0A068TRX1_COFCA</name>
<comment type="similarity">
    <text evidence="3">Belongs to the GRAS family.</text>
</comment>
<dbReference type="InParanoid" id="A0A068TRX1"/>
<dbReference type="OrthoDB" id="770224at2759"/>
<dbReference type="PROSITE" id="PS50985">
    <property type="entry name" value="GRAS"/>
    <property type="match status" value="1"/>
</dbReference>
<comment type="caution">
    <text evidence="3">Lacks conserved residue(s) required for the propagation of feature annotation.</text>
</comment>
<dbReference type="PANTHER" id="PTHR31636">
    <property type="entry name" value="OSJNBA0084A10.13 PROTEIN-RELATED"/>
    <property type="match status" value="1"/>
</dbReference>
<dbReference type="Proteomes" id="UP000295252">
    <property type="component" value="Chromosome V"/>
</dbReference>
<organism evidence="4 5">
    <name type="scientific">Coffea canephora</name>
    <name type="common">Robusta coffee</name>
    <dbReference type="NCBI Taxonomy" id="49390"/>
    <lineage>
        <taxon>Eukaryota</taxon>
        <taxon>Viridiplantae</taxon>
        <taxon>Streptophyta</taxon>
        <taxon>Embryophyta</taxon>
        <taxon>Tracheophyta</taxon>
        <taxon>Spermatophyta</taxon>
        <taxon>Magnoliopsida</taxon>
        <taxon>eudicotyledons</taxon>
        <taxon>Gunneridae</taxon>
        <taxon>Pentapetalae</taxon>
        <taxon>asterids</taxon>
        <taxon>lamiids</taxon>
        <taxon>Gentianales</taxon>
        <taxon>Rubiaceae</taxon>
        <taxon>Ixoroideae</taxon>
        <taxon>Gardenieae complex</taxon>
        <taxon>Bertiereae - Coffeeae clade</taxon>
        <taxon>Coffeeae</taxon>
        <taxon>Coffea</taxon>
    </lineage>
</organism>
<dbReference type="OMA" id="FASAWKF"/>
<keyword evidence="2" id="KW-0804">Transcription</keyword>
<evidence type="ECO:0000256" key="1">
    <source>
        <dbReference type="ARBA" id="ARBA00023015"/>
    </source>
</evidence>
<evidence type="ECO:0000256" key="2">
    <source>
        <dbReference type="ARBA" id="ARBA00023163"/>
    </source>
</evidence>
<dbReference type="Pfam" id="PF03514">
    <property type="entry name" value="GRAS"/>
    <property type="match status" value="1"/>
</dbReference>
<evidence type="ECO:0000256" key="3">
    <source>
        <dbReference type="PROSITE-ProRule" id="PRU01191"/>
    </source>
</evidence>
<evidence type="ECO:0000313" key="5">
    <source>
        <dbReference type="Proteomes" id="UP000295252"/>
    </source>
</evidence>
<dbReference type="InterPro" id="IPR005202">
    <property type="entry name" value="TF_GRAS"/>
</dbReference>
<evidence type="ECO:0000313" key="4">
    <source>
        <dbReference type="EMBL" id="CDO99011.1"/>
    </source>
</evidence>
<reference evidence="5" key="1">
    <citation type="journal article" date="2014" name="Science">
        <title>The coffee genome provides insight into the convergent evolution of caffeine biosynthesis.</title>
        <authorList>
            <person name="Denoeud F."/>
            <person name="Carretero-Paulet L."/>
            <person name="Dereeper A."/>
            <person name="Droc G."/>
            <person name="Guyot R."/>
            <person name="Pietrella M."/>
            <person name="Zheng C."/>
            <person name="Alberti A."/>
            <person name="Anthony F."/>
            <person name="Aprea G."/>
            <person name="Aury J.M."/>
            <person name="Bento P."/>
            <person name="Bernard M."/>
            <person name="Bocs S."/>
            <person name="Campa C."/>
            <person name="Cenci A."/>
            <person name="Combes M.C."/>
            <person name="Crouzillat D."/>
            <person name="Da Silva C."/>
            <person name="Daddiego L."/>
            <person name="De Bellis F."/>
            <person name="Dussert S."/>
            <person name="Garsmeur O."/>
            <person name="Gayraud T."/>
            <person name="Guignon V."/>
            <person name="Jahn K."/>
            <person name="Jamilloux V."/>
            <person name="Joet T."/>
            <person name="Labadie K."/>
            <person name="Lan T."/>
            <person name="Leclercq J."/>
            <person name="Lepelley M."/>
            <person name="Leroy T."/>
            <person name="Li L.T."/>
            <person name="Librado P."/>
            <person name="Lopez L."/>
            <person name="Munoz A."/>
            <person name="Noel B."/>
            <person name="Pallavicini A."/>
            <person name="Perrotta G."/>
            <person name="Poncet V."/>
            <person name="Pot D."/>
            <person name="Priyono X."/>
            <person name="Rigoreau M."/>
            <person name="Rouard M."/>
            <person name="Rozas J."/>
            <person name="Tranchant-Dubreuil C."/>
            <person name="VanBuren R."/>
            <person name="Zhang Q."/>
            <person name="Andrade A.C."/>
            <person name="Argout X."/>
            <person name="Bertrand B."/>
            <person name="de Kochko A."/>
            <person name="Graziosi G."/>
            <person name="Henry R.J."/>
            <person name="Jayarama X."/>
            <person name="Ming R."/>
            <person name="Nagai C."/>
            <person name="Rounsley S."/>
            <person name="Sankoff D."/>
            <person name="Giuliano G."/>
            <person name="Albert V.A."/>
            <person name="Wincker P."/>
            <person name="Lashermes P."/>
        </authorList>
    </citation>
    <scope>NUCLEOTIDE SEQUENCE [LARGE SCALE GENOMIC DNA]</scope>
    <source>
        <strain evidence="5">cv. DH200-94</strain>
    </source>
</reference>
<protein>
    <submittedName>
        <fullName evidence="4">Uncharacterized protein</fullName>
    </submittedName>
</protein>
<dbReference type="EMBL" id="HG739087">
    <property type="protein sequence ID" value="CDO99011.1"/>
    <property type="molecule type" value="Genomic_DNA"/>
</dbReference>
<keyword evidence="5" id="KW-1185">Reference proteome</keyword>
<sequence>MAPQHEEITKGARTTVPISFFAEAKNKNQFLPSASLHLIKKHHESKVMPEQSPTSEPSNISCSLSLELSTVDIIKMAKKIGSGDLSYVKSAASPENYKDFELALLLQAAAFNFSNQQFVHARNLLNICQDSASLNGNPIQRVVYYFVEALQEKITMETGGEVLQEKPEGNRRDLTVEEAFLSLHPALMECHAKLPFCRITQFTAIQAILDNVGSAKRIHLIDLGIKCGTQWSVLMQALANRHECPLELLKITAVGPSKEMIEEIGKQLSSFAASLNIPFAFRIVVSDLQNVDQYLFQLAANEVVAIYSELRMASLLAWPHHLESLLSTIKKLRPRVMVMIEIEANTNAPLFMDRFNASLSVSAALFDCLESCMDRDSPCRAIIEGMFLREGIQYLITSRGKESIHRQESIGFWRAFLKRFGMVEIALSNWAFCQANLVAKSNPCWSSCTLEVNGKGMAIGWKGTPIHMLSVWKC</sequence>
<dbReference type="STRING" id="49390.A0A068TRX1"/>
<dbReference type="PhylomeDB" id="A0A068TRX1"/>
<proteinExistence type="inferred from homology"/>